<keyword evidence="3" id="KW-1185">Reference proteome</keyword>
<feature type="compositionally biased region" description="Basic and acidic residues" evidence="1">
    <location>
        <begin position="28"/>
        <end position="48"/>
    </location>
</feature>
<evidence type="ECO:0000313" key="2">
    <source>
        <dbReference type="EMBL" id="KIK15226.1"/>
    </source>
</evidence>
<feature type="region of interest" description="Disordered" evidence="1">
    <location>
        <begin position="28"/>
        <end position="69"/>
    </location>
</feature>
<reference evidence="3" key="2">
    <citation type="submission" date="2015-01" db="EMBL/GenBank/DDBJ databases">
        <title>Evolutionary Origins and Diversification of the Mycorrhizal Mutualists.</title>
        <authorList>
            <consortium name="DOE Joint Genome Institute"/>
            <consortium name="Mycorrhizal Genomics Consortium"/>
            <person name="Kohler A."/>
            <person name="Kuo A."/>
            <person name="Nagy L.G."/>
            <person name="Floudas D."/>
            <person name="Copeland A."/>
            <person name="Barry K.W."/>
            <person name="Cichocki N."/>
            <person name="Veneault-Fourrey C."/>
            <person name="LaButti K."/>
            <person name="Lindquist E.A."/>
            <person name="Lipzen A."/>
            <person name="Lundell T."/>
            <person name="Morin E."/>
            <person name="Murat C."/>
            <person name="Riley R."/>
            <person name="Ohm R."/>
            <person name="Sun H."/>
            <person name="Tunlid A."/>
            <person name="Henrissat B."/>
            <person name="Grigoriev I.V."/>
            <person name="Hibbett D.S."/>
            <person name="Martin F."/>
        </authorList>
    </citation>
    <scope>NUCLEOTIDE SEQUENCE [LARGE SCALE GENOMIC DNA]</scope>
    <source>
        <strain evidence="3">441</strain>
    </source>
</reference>
<dbReference type="EMBL" id="KN833900">
    <property type="protein sequence ID" value="KIK15226.1"/>
    <property type="molecule type" value="Genomic_DNA"/>
</dbReference>
<sequence length="419" mass="46053">MSATTNTHQGTTGIAIVVGTTKDVEDVAADKGEASVGNKDKGKGKEFQGSDQDTYQEGHPKKTTEAKKKGRKATLTTLDYALVTVMDNSHLVVDLGSLRGAQSLTEPKFMSHVKWLQGAATMKATLYKGNCCVTYMQEHLPLVKVLNQDELTALTLANRLSYVMHAPHEDAFKKANQIVKEDGVWLNHVDCASIETNLAGNQLLPIYLDSENDFFNMMMNVLLQMPLVQSQHKYIDTTLSMVKLVTGNSNLAGILQHKDMSDTLFELFKSDHSCSCENTKSGLSMSGIAKWYPTYALGFPEGSHIPAAFKPEYLCLAGKLWEPVSVKCWMTSSLWTGLTSILIISTRAMHPKGEEDLLPSTVEYWDMMVRRAKADTQLLPSSSVAGESDDTSNVIRALMPAKLKVLKMISCTACMPNPC</sequence>
<dbReference type="HOGENOM" id="CLU_655718_0_0_1"/>
<gene>
    <name evidence="2" type="ORF">PISMIDRAFT_25293</name>
</gene>
<name>A0A0C9YF23_9AGAM</name>
<dbReference type="AlphaFoldDB" id="A0A0C9YF23"/>
<dbReference type="Proteomes" id="UP000054018">
    <property type="component" value="Unassembled WGS sequence"/>
</dbReference>
<protein>
    <submittedName>
        <fullName evidence="2">Uncharacterized protein</fullName>
    </submittedName>
</protein>
<feature type="compositionally biased region" description="Basic and acidic residues" evidence="1">
    <location>
        <begin position="56"/>
        <end position="67"/>
    </location>
</feature>
<evidence type="ECO:0000256" key="1">
    <source>
        <dbReference type="SAM" id="MobiDB-lite"/>
    </source>
</evidence>
<proteinExistence type="predicted"/>
<accession>A0A0C9YF23</accession>
<dbReference type="OrthoDB" id="2692192at2759"/>
<evidence type="ECO:0000313" key="3">
    <source>
        <dbReference type="Proteomes" id="UP000054018"/>
    </source>
</evidence>
<reference evidence="2 3" key="1">
    <citation type="submission" date="2014-04" db="EMBL/GenBank/DDBJ databases">
        <authorList>
            <consortium name="DOE Joint Genome Institute"/>
            <person name="Kuo A."/>
            <person name="Kohler A."/>
            <person name="Costa M.D."/>
            <person name="Nagy L.G."/>
            <person name="Floudas D."/>
            <person name="Copeland A."/>
            <person name="Barry K.W."/>
            <person name="Cichocki N."/>
            <person name="Veneault-Fourrey C."/>
            <person name="LaButti K."/>
            <person name="Lindquist E.A."/>
            <person name="Lipzen A."/>
            <person name="Lundell T."/>
            <person name="Morin E."/>
            <person name="Murat C."/>
            <person name="Sun H."/>
            <person name="Tunlid A."/>
            <person name="Henrissat B."/>
            <person name="Grigoriev I.V."/>
            <person name="Hibbett D.S."/>
            <person name="Martin F."/>
            <person name="Nordberg H.P."/>
            <person name="Cantor M.N."/>
            <person name="Hua S.X."/>
        </authorList>
    </citation>
    <scope>NUCLEOTIDE SEQUENCE [LARGE SCALE GENOMIC DNA]</scope>
    <source>
        <strain evidence="2 3">441</strain>
    </source>
</reference>
<organism evidence="2 3">
    <name type="scientific">Pisolithus microcarpus 441</name>
    <dbReference type="NCBI Taxonomy" id="765257"/>
    <lineage>
        <taxon>Eukaryota</taxon>
        <taxon>Fungi</taxon>
        <taxon>Dikarya</taxon>
        <taxon>Basidiomycota</taxon>
        <taxon>Agaricomycotina</taxon>
        <taxon>Agaricomycetes</taxon>
        <taxon>Agaricomycetidae</taxon>
        <taxon>Boletales</taxon>
        <taxon>Sclerodermatineae</taxon>
        <taxon>Pisolithaceae</taxon>
        <taxon>Pisolithus</taxon>
    </lineage>
</organism>